<dbReference type="OrthoDB" id="9793824at2"/>
<comment type="caution">
    <text evidence="8">The sequence shown here is derived from an EMBL/GenBank/DDBJ whole genome shotgun (WGS) entry which is preliminary data.</text>
</comment>
<dbReference type="InterPro" id="IPR051791">
    <property type="entry name" value="Pra-immunoreactive"/>
</dbReference>
<feature type="transmembrane region" description="Helical" evidence="6">
    <location>
        <begin position="36"/>
        <end position="58"/>
    </location>
</feature>
<comment type="subcellular location">
    <subcellularLocation>
        <location evidence="1">Cell membrane</location>
        <topology evidence="1">Multi-pass membrane protein</topology>
    </subcellularLocation>
</comment>
<evidence type="ECO:0000313" key="9">
    <source>
        <dbReference type="Proteomes" id="UP000237222"/>
    </source>
</evidence>
<dbReference type="Pfam" id="PF06271">
    <property type="entry name" value="RDD"/>
    <property type="match status" value="1"/>
</dbReference>
<gene>
    <name evidence="8" type="ORF">C0068_05535</name>
</gene>
<protein>
    <submittedName>
        <fullName evidence="8">RDD family protein</fullName>
    </submittedName>
</protein>
<dbReference type="GO" id="GO:0005886">
    <property type="term" value="C:plasma membrane"/>
    <property type="evidence" value="ECO:0007669"/>
    <property type="project" value="UniProtKB-SubCell"/>
</dbReference>
<feature type="transmembrane region" description="Helical" evidence="6">
    <location>
        <begin position="130"/>
        <end position="151"/>
    </location>
</feature>
<dbReference type="PANTHER" id="PTHR36115:SF10">
    <property type="entry name" value="RDD DOMAIN-CONTAINING PROTEIN"/>
    <property type="match status" value="1"/>
</dbReference>
<evidence type="ECO:0000256" key="1">
    <source>
        <dbReference type="ARBA" id="ARBA00004651"/>
    </source>
</evidence>
<organism evidence="8 9">
    <name type="scientific">Zhongshania marina</name>
    <dbReference type="NCBI Taxonomy" id="2304603"/>
    <lineage>
        <taxon>Bacteria</taxon>
        <taxon>Pseudomonadati</taxon>
        <taxon>Pseudomonadota</taxon>
        <taxon>Gammaproteobacteria</taxon>
        <taxon>Cellvibrionales</taxon>
        <taxon>Spongiibacteraceae</taxon>
        <taxon>Zhongshania</taxon>
    </lineage>
</organism>
<keyword evidence="3 6" id="KW-0812">Transmembrane</keyword>
<evidence type="ECO:0000256" key="4">
    <source>
        <dbReference type="ARBA" id="ARBA00022989"/>
    </source>
</evidence>
<evidence type="ECO:0000256" key="5">
    <source>
        <dbReference type="ARBA" id="ARBA00023136"/>
    </source>
</evidence>
<feature type="domain" description="RDD" evidence="7">
    <location>
        <begin position="27"/>
        <end position="166"/>
    </location>
</feature>
<dbReference type="AlphaFoldDB" id="A0A2S4HIC9"/>
<dbReference type="InterPro" id="IPR010432">
    <property type="entry name" value="RDD"/>
</dbReference>
<keyword evidence="2" id="KW-1003">Cell membrane</keyword>
<keyword evidence="5 6" id="KW-0472">Membrane</keyword>
<dbReference type="RefSeq" id="WP_103683493.1">
    <property type="nucleotide sequence ID" value="NZ_PQGG01000012.1"/>
</dbReference>
<dbReference type="Proteomes" id="UP000237222">
    <property type="component" value="Unassembled WGS sequence"/>
</dbReference>
<evidence type="ECO:0000256" key="2">
    <source>
        <dbReference type="ARBA" id="ARBA00022475"/>
    </source>
</evidence>
<keyword evidence="4 6" id="KW-1133">Transmembrane helix</keyword>
<accession>A0A2S4HIC9</accession>
<dbReference type="PANTHER" id="PTHR36115">
    <property type="entry name" value="PROLINE-RICH ANTIGEN HOMOLOG-RELATED"/>
    <property type="match status" value="1"/>
</dbReference>
<evidence type="ECO:0000259" key="7">
    <source>
        <dbReference type="Pfam" id="PF06271"/>
    </source>
</evidence>
<evidence type="ECO:0000256" key="6">
    <source>
        <dbReference type="SAM" id="Phobius"/>
    </source>
</evidence>
<sequence>MPSKPKTASKTPPADTPVDTAAYEGPPGVFKRIAVIVYDAFLLFAVLFVATLIPAYFISPESFVANPATDSVVHELDIPLQGWIYRIYLLLLIIIFYSWFWRKSGQTLGMQAWRIKLESTDGDKPSWKQCIVRVIVAGVSLAAGGLGYWWIWIDRDRRSWHDRASNTVLRTIPKAKKKA</sequence>
<evidence type="ECO:0000256" key="3">
    <source>
        <dbReference type="ARBA" id="ARBA00022692"/>
    </source>
</evidence>
<proteinExistence type="predicted"/>
<evidence type="ECO:0000313" key="8">
    <source>
        <dbReference type="EMBL" id="POP53733.1"/>
    </source>
</evidence>
<name>A0A2S4HIC9_9GAMM</name>
<reference evidence="8 9" key="1">
    <citation type="submission" date="2018-01" db="EMBL/GenBank/DDBJ databases">
        <authorList>
            <person name="Yu X.-D."/>
        </authorList>
    </citation>
    <scope>NUCLEOTIDE SEQUENCE [LARGE SCALE GENOMIC DNA]</scope>
    <source>
        <strain evidence="8 9">ZX-21</strain>
    </source>
</reference>
<feature type="transmembrane region" description="Helical" evidence="6">
    <location>
        <begin position="83"/>
        <end position="101"/>
    </location>
</feature>
<dbReference type="EMBL" id="PQGG01000012">
    <property type="protein sequence ID" value="POP53733.1"/>
    <property type="molecule type" value="Genomic_DNA"/>
</dbReference>